<name>A0A1U8A468_NELNU</name>
<dbReference type="AlphaFoldDB" id="A0A1U8A468"/>
<dbReference type="RefSeq" id="XP_010256054.1">
    <property type="nucleotide sequence ID" value="XM_010257752.2"/>
</dbReference>
<dbReference type="OMA" id="QVIGQYV"/>
<feature type="domain" description="SMP" evidence="4">
    <location>
        <begin position="36"/>
        <end position="90"/>
    </location>
</feature>
<accession>A0A1U8A468</accession>
<dbReference type="PANTHER" id="PTHR31174">
    <property type="entry name" value="SEED MATURATION FAMILY PROTEIN"/>
    <property type="match status" value="1"/>
</dbReference>
<feature type="compositionally biased region" description="Basic and acidic residues" evidence="3">
    <location>
        <begin position="27"/>
        <end position="37"/>
    </location>
</feature>
<evidence type="ECO:0000259" key="4">
    <source>
        <dbReference type="Pfam" id="PF04927"/>
    </source>
</evidence>
<evidence type="ECO:0000256" key="3">
    <source>
        <dbReference type="SAM" id="MobiDB-lite"/>
    </source>
</evidence>
<dbReference type="InterPro" id="IPR042971">
    <property type="entry name" value="LEA_SMP"/>
</dbReference>
<dbReference type="InParanoid" id="A0A1U8A468"/>
<evidence type="ECO:0000313" key="5">
    <source>
        <dbReference type="Proteomes" id="UP000189703"/>
    </source>
</evidence>
<dbReference type="InterPro" id="IPR007011">
    <property type="entry name" value="LEA_SMP_dom"/>
</dbReference>
<feature type="compositionally biased region" description="Polar residues" evidence="3">
    <location>
        <begin position="1"/>
        <end position="26"/>
    </location>
</feature>
<protein>
    <submittedName>
        <fullName evidence="6">Late embryogenesis abundant protein D-34-like</fullName>
    </submittedName>
</protein>
<gene>
    <name evidence="6" type="primary">LOC104596545</name>
</gene>
<feature type="region of interest" description="Disordered" evidence="3">
    <location>
        <begin position="1"/>
        <end position="38"/>
    </location>
</feature>
<dbReference type="PANTHER" id="PTHR31174:SF7">
    <property type="entry name" value="LATE EMBRYOGENESIS ABUNDANT PROTEIN 31-RELATED"/>
    <property type="match status" value="1"/>
</dbReference>
<dbReference type="GeneID" id="104596545"/>
<keyword evidence="5" id="KW-1185">Reference proteome</keyword>
<dbReference type="OrthoDB" id="2014755at2759"/>
<dbReference type="Proteomes" id="UP000189703">
    <property type="component" value="Unplaced"/>
</dbReference>
<feature type="domain" description="SMP" evidence="4">
    <location>
        <begin position="151"/>
        <end position="207"/>
    </location>
</feature>
<feature type="domain" description="SMP" evidence="4">
    <location>
        <begin position="215"/>
        <end position="273"/>
    </location>
</feature>
<comment type="similarity">
    <text evidence="1">Belongs to the LEA type SMP family.</text>
</comment>
<dbReference type="Pfam" id="PF04927">
    <property type="entry name" value="SMP"/>
    <property type="match status" value="3"/>
</dbReference>
<keyword evidence="2" id="KW-0677">Repeat</keyword>
<proteinExistence type="inferred from homology"/>
<dbReference type="eggNOG" id="ENOG502QPSX">
    <property type="taxonomic scope" value="Eukaryota"/>
</dbReference>
<reference evidence="6" key="1">
    <citation type="submission" date="2025-08" db="UniProtKB">
        <authorList>
            <consortium name="RefSeq"/>
        </authorList>
    </citation>
    <scope>IDENTIFICATION</scope>
</reference>
<evidence type="ECO:0000256" key="1">
    <source>
        <dbReference type="ARBA" id="ARBA00010733"/>
    </source>
</evidence>
<organism evidence="5 6">
    <name type="scientific">Nelumbo nucifera</name>
    <name type="common">Sacred lotus</name>
    <dbReference type="NCBI Taxonomy" id="4432"/>
    <lineage>
        <taxon>Eukaryota</taxon>
        <taxon>Viridiplantae</taxon>
        <taxon>Streptophyta</taxon>
        <taxon>Embryophyta</taxon>
        <taxon>Tracheophyta</taxon>
        <taxon>Spermatophyta</taxon>
        <taxon>Magnoliopsida</taxon>
        <taxon>Proteales</taxon>
        <taxon>Nelumbonaceae</taxon>
        <taxon>Nelumbo</taxon>
    </lineage>
</organism>
<dbReference type="KEGG" id="nnu:104596545"/>
<sequence length="276" mass="28692">MSQEQPQRPHGQSQMNQGGQDMQSQEQGRHGKQEPIKYGDVFLVSGELADKPIAPQDAAMMQTAEHLVLGKTQKGGPAAKMLSASARNEKAGVVGHTDFTDITGNEGVTVSEIDVPGSRIVTEAVAGQVVGQYTEPLPLQPELAAQQGKLTIGEALEASVVAAGDKPVDKSDAAAIQAAEVRATGQKTIMSGGLAASAQSAANANAQTTRDEDKIKLGDVLVVATAKLPADKPVTFQDAEGIINAEVRNNPNSTIYPGGVAESVIAAADLNENKYM</sequence>
<evidence type="ECO:0000313" key="6">
    <source>
        <dbReference type="RefSeq" id="XP_010256054.1"/>
    </source>
</evidence>
<evidence type="ECO:0000256" key="2">
    <source>
        <dbReference type="ARBA" id="ARBA00022737"/>
    </source>
</evidence>